<sequence length="602" mass="66890">MNLVSKVLTGLGVKNAGAKPFNERPEAERALKARAATETLTELEIPTSASQSWDYRAQLAAEMLASVKSVTDIGCGAMALESHLPDAIYKPVDCVSRDARTLVVDLNRENAPTLGTDAVSLLGVLEHIHDVPKLLKELASSYPLVLVTYNPTDLSADHASPANVWVNAYSIAEMEAEFTRARLRIKDMKQVGSQVLWLLASESQPLQFRDAFAANYNDQIQVSQYQCQAIGGAIRSRSPGCRMLVFGVGNDTPLWLALNPDGETHFLEGDQNWIAAIKEKIPDISIALFPDHGTTVQGSATMGAGDLSRFPPPPHLSNREWDVILVDGPLGYAPDDPGRAISIYWASKLASDRTHVFVDDYDRDIEMKFADELLKARDTASMIVPSSDKASYRKMFWSMGSIVRSDEKPVVLSVATPDYARQWRFCIDSQKTYCSRNQYDHRVIDPTRSKLHPKWTKLELAIDQLTRGNDVLLIDADAEISRTCPPFTRVLSDHPRHDIFFVRGISGRPNSGVMILRGGKDSIAVQLLNACLSTRLETVPPDDFVTAEGENGHIIWQLQKTPFAQSAHELDRSWNCSIPEQAETAFVRHYTNRLRDHLNAKL</sequence>
<dbReference type="Pfam" id="PF21729">
    <property type="entry name" value="IRX15_IRX15L_GXM"/>
    <property type="match status" value="2"/>
</dbReference>
<dbReference type="Proteomes" id="UP000521227">
    <property type="component" value="Unassembled WGS sequence"/>
</dbReference>
<evidence type="ECO:0000256" key="4">
    <source>
        <dbReference type="ARBA" id="ARBA00022989"/>
    </source>
</evidence>
<evidence type="ECO:0000256" key="3">
    <source>
        <dbReference type="ARBA" id="ARBA00022692"/>
    </source>
</evidence>
<protein>
    <submittedName>
        <fullName evidence="6">Uncharacterized protein</fullName>
    </submittedName>
</protein>
<dbReference type="GO" id="GO:0012505">
    <property type="term" value="C:endomembrane system"/>
    <property type="evidence" value="ECO:0007669"/>
    <property type="project" value="UniProtKB-SubCell"/>
</dbReference>
<keyword evidence="3" id="KW-0812">Transmembrane</keyword>
<dbReference type="InterPro" id="IPR029063">
    <property type="entry name" value="SAM-dependent_MTases_sf"/>
</dbReference>
<keyword evidence="5" id="KW-0472">Membrane</keyword>
<dbReference type="SUPFAM" id="SSF53335">
    <property type="entry name" value="S-adenosyl-L-methionine-dependent methyltransferases"/>
    <property type="match status" value="1"/>
</dbReference>
<evidence type="ECO:0000256" key="2">
    <source>
        <dbReference type="ARBA" id="ARBA00004308"/>
    </source>
</evidence>
<reference evidence="6 7" key="1">
    <citation type="submission" date="2020-08" db="EMBL/GenBank/DDBJ databases">
        <title>Genomic Encyclopedia of Type Strains, Phase IV (KMG-IV): sequencing the most valuable type-strain genomes for metagenomic binning, comparative biology and taxonomic classification.</title>
        <authorList>
            <person name="Goeker M."/>
        </authorList>
    </citation>
    <scope>NUCLEOTIDE SEQUENCE [LARGE SCALE GENOMIC DNA]</scope>
    <source>
        <strain evidence="6 7">DSM 17498</strain>
    </source>
</reference>
<name>A0A840MRW0_9BRAD</name>
<dbReference type="PANTHER" id="PTHR31444">
    <property type="entry name" value="OS11G0490100 PROTEIN"/>
    <property type="match status" value="1"/>
</dbReference>
<evidence type="ECO:0000313" key="7">
    <source>
        <dbReference type="Proteomes" id="UP000521227"/>
    </source>
</evidence>
<dbReference type="AlphaFoldDB" id="A0A840MRW0"/>
<dbReference type="Gene3D" id="3.40.50.150">
    <property type="entry name" value="Vaccinia Virus protein VP39"/>
    <property type="match status" value="1"/>
</dbReference>
<accession>A0A840MRW0</accession>
<dbReference type="GO" id="GO:0016020">
    <property type="term" value="C:membrane"/>
    <property type="evidence" value="ECO:0007669"/>
    <property type="project" value="UniProtKB-SubCell"/>
</dbReference>
<evidence type="ECO:0000256" key="5">
    <source>
        <dbReference type="ARBA" id="ARBA00023136"/>
    </source>
</evidence>
<keyword evidence="4" id="KW-1133">Transmembrane helix</keyword>
<dbReference type="GO" id="GO:0045492">
    <property type="term" value="P:xylan biosynthetic process"/>
    <property type="evidence" value="ECO:0007669"/>
    <property type="project" value="InterPro"/>
</dbReference>
<proteinExistence type="predicted"/>
<evidence type="ECO:0000256" key="1">
    <source>
        <dbReference type="ARBA" id="ARBA00004167"/>
    </source>
</evidence>
<comment type="caution">
    <text evidence="6">The sequence shown here is derived from an EMBL/GenBank/DDBJ whole genome shotgun (WGS) entry which is preliminary data.</text>
</comment>
<dbReference type="RefSeq" id="WP_184082347.1">
    <property type="nucleotide sequence ID" value="NZ_JACHIJ010000001.1"/>
</dbReference>
<evidence type="ECO:0000313" key="6">
    <source>
        <dbReference type="EMBL" id="MBB5050535.1"/>
    </source>
</evidence>
<dbReference type="InterPro" id="IPR006514">
    <property type="entry name" value="IRX15/GXM/AGM"/>
</dbReference>
<comment type="subcellular location">
    <subcellularLocation>
        <location evidence="2">Endomembrane system</location>
    </subcellularLocation>
    <subcellularLocation>
        <location evidence="1">Membrane</location>
        <topology evidence="1">Single-pass membrane protein</topology>
    </subcellularLocation>
</comment>
<organism evidence="6 7">
    <name type="scientific">Afipia massiliensis</name>
    <dbReference type="NCBI Taxonomy" id="211460"/>
    <lineage>
        <taxon>Bacteria</taxon>
        <taxon>Pseudomonadati</taxon>
        <taxon>Pseudomonadota</taxon>
        <taxon>Alphaproteobacteria</taxon>
        <taxon>Hyphomicrobiales</taxon>
        <taxon>Nitrobacteraceae</taxon>
        <taxon>Afipia</taxon>
    </lineage>
</organism>
<dbReference type="EMBL" id="JACHIJ010000001">
    <property type="protein sequence ID" value="MBB5050535.1"/>
    <property type="molecule type" value="Genomic_DNA"/>
</dbReference>
<gene>
    <name evidence="6" type="ORF">HNQ36_000483</name>
</gene>